<feature type="transmembrane region" description="Helical" evidence="7">
    <location>
        <begin position="158"/>
        <end position="181"/>
    </location>
</feature>
<dbReference type="EMBL" id="JX399217">
    <property type="protein sequence ID" value="AFV25640.1"/>
    <property type="molecule type" value="Genomic_DNA"/>
</dbReference>
<reference evidence="9 11" key="2">
    <citation type="journal article" date="2014" name="Genome Announc.">
        <title>Draft Genome Sequence of Bacillus alcalophilus AV1934, a Classic Alkaliphile Isolated from Human Feces in 1934.</title>
        <authorList>
            <person name="Attie O."/>
            <person name="Jayaprakash A."/>
            <person name="Shah H."/>
            <person name="Paulsen I.T."/>
            <person name="Morino M."/>
            <person name="Takahashi Y."/>
            <person name="Narumi I."/>
            <person name="Sachidanandam R."/>
            <person name="Satoh K."/>
            <person name="Ito M."/>
            <person name="Krulwich T.A."/>
        </authorList>
    </citation>
    <scope>NUCLEOTIDE SEQUENCE [LARGE SCALE GENOMIC DNA]</scope>
    <source>
        <strain evidence="9 11">AV1934</strain>
    </source>
</reference>
<dbReference type="InterPro" id="IPR052031">
    <property type="entry name" value="Membrane_Transporter-Flippase"/>
</dbReference>
<sequence>MDTSWKKILRFSLPMTFIGIAEMLTTLIDMLWVNYFIKDPNALAAIRVSFSYTMLIEAILVGFAAAMLIYISQNFSSGNKKGANDALRTTVGAIMTFGIISGAVGLLLLGLLGNLFGANEATINYSQQYLRPLLLGFVFIIMNNFLLILPRYFEKLKVVYYALVILIVTNIIITPILMLYFERNDYSLIAAAGLGTLISNVFSLAYLVWLIFYKDYLEININKKYLIPKMSFSLIRRNFSFISSQIFNNLTLSTSTFLYILILSYYPEQAFNVFAIGSYIFMLAGVFAQNFSFSLLPLVSRLKGEGKIAEINQIVKKMVSVLAVYSVVIVGFLYLFRVSIAEIVVSSEIVLYFVQFIEIYSMPWILGNISMIFIFLYSGSGDAKASMYLIISNMYIIVLTSILIIPHMYEDLVIGVFFALAIIQVLTLINSYALYLTGRWKKNYIIESEGVS</sequence>
<accession>J8TWI4</accession>
<dbReference type="Pfam" id="PF01554">
    <property type="entry name" value="MatE"/>
    <property type="match status" value="2"/>
</dbReference>
<dbReference type="RefSeq" id="WP_003320759.1">
    <property type="nucleotide sequence ID" value="NZ_ALPT02000052.1"/>
</dbReference>
<protein>
    <submittedName>
        <fullName evidence="8">Multidrug efflux transporter</fullName>
    </submittedName>
</protein>
<gene>
    <name evidence="10" type="ORF">AJ85_21655</name>
    <name evidence="8" type="ORF">BalcAV0324</name>
    <name evidence="9" type="ORF">BALCAV_0214965</name>
</gene>
<evidence type="ECO:0000313" key="9">
    <source>
        <dbReference type="EMBL" id="KGA96621.1"/>
    </source>
</evidence>
<dbReference type="GO" id="GO:0042910">
    <property type="term" value="F:xenobiotic transmembrane transporter activity"/>
    <property type="evidence" value="ECO:0007669"/>
    <property type="project" value="InterPro"/>
</dbReference>
<dbReference type="STRING" id="1218173.BALCAV_0214965"/>
<dbReference type="EMBL" id="ALPT02000052">
    <property type="protein sequence ID" value="KGA96621.1"/>
    <property type="molecule type" value="Genomic_DNA"/>
</dbReference>
<keyword evidence="2" id="KW-0813">Transport</keyword>
<evidence type="ECO:0000256" key="1">
    <source>
        <dbReference type="ARBA" id="ARBA00004651"/>
    </source>
</evidence>
<keyword evidence="6 7" id="KW-0472">Membrane</keyword>
<reference evidence="10 12" key="3">
    <citation type="submission" date="2014-01" db="EMBL/GenBank/DDBJ databases">
        <title>Draft genome sequencing of Bacillus alcalophilus CGMCC 1.3604.</title>
        <authorList>
            <person name="Yang J."/>
            <person name="Diao L."/>
            <person name="Yang S."/>
        </authorList>
    </citation>
    <scope>NUCLEOTIDE SEQUENCE [LARGE SCALE GENOMIC DNA]</scope>
    <source>
        <strain evidence="10 12">CGMCC 1.3604</strain>
    </source>
</reference>
<evidence type="ECO:0000313" key="8">
    <source>
        <dbReference type="EMBL" id="AFV25640.1"/>
    </source>
</evidence>
<name>J8TWI4_ALKAL</name>
<dbReference type="PANTHER" id="PTHR43549">
    <property type="entry name" value="MULTIDRUG RESISTANCE PROTEIN YPNP-RELATED"/>
    <property type="match status" value="1"/>
</dbReference>
<evidence type="ECO:0000256" key="7">
    <source>
        <dbReference type="SAM" id="Phobius"/>
    </source>
</evidence>
<dbReference type="OrthoDB" id="2771343at2"/>
<evidence type="ECO:0000256" key="6">
    <source>
        <dbReference type="ARBA" id="ARBA00023136"/>
    </source>
</evidence>
<evidence type="ECO:0000256" key="3">
    <source>
        <dbReference type="ARBA" id="ARBA00022475"/>
    </source>
</evidence>
<feature type="transmembrane region" description="Helical" evidence="7">
    <location>
        <begin position="91"/>
        <end position="117"/>
    </location>
</feature>
<evidence type="ECO:0000313" key="12">
    <source>
        <dbReference type="Proteomes" id="UP000297014"/>
    </source>
</evidence>
<feature type="transmembrane region" description="Helical" evidence="7">
    <location>
        <begin position="278"/>
        <end position="299"/>
    </location>
</feature>
<dbReference type="GO" id="GO:0015297">
    <property type="term" value="F:antiporter activity"/>
    <property type="evidence" value="ECO:0007669"/>
    <property type="project" value="InterPro"/>
</dbReference>
<dbReference type="AlphaFoldDB" id="J8TWI4"/>
<evidence type="ECO:0000313" key="10">
    <source>
        <dbReference type="EMBL" id="THG91995.1"/>
    </source>
</evidence>
<evidence type="ECO:0000256" key="5">
    <source>
        <dbReference type="ARBA" id="ARBA00022989"/>
    </source>
</evidence>
<feature type="transmembrane region" description="Helical" evidence="7">
    <location>
        <begin position="412"/>
        <end position="435"/>
    </location>
</feature>
<dbReference type="GO" id="GO:0005886">
    <property type="term" value="C:plasma membrane"/>
    <property type="evidence" value="ECO:0007669"/>
    <property type="project" value="UniProtKB-SubCell"/>
</dbReference>
<feature type="transmembrane region" description="Helical" evidence="7">
    <location>
        <begin position="388"/>
        <end position="406"/>
    </location>
</feature>
<feature type="transmembrane region" description="Helical" evidence="7">
    <location>
        <begin position="187"/>
        <end position="213"/>
    </location>
</feature>
<evidence type="ECO:0000313" key="11">
    <source>
        <dbReference type="Proteomes" id="UP000002754"/>
    </source>
</evidence>
<keyword evidence="4 7" id="KW-0812">Transmembrane</keyword>
<keyword evidence="11" id="KW-1185">Reference proteome</keyword>
<organism evidence="9 11">
    <name type="scientific">Alkalihalobacillus alcalophilus ATCC 27647 = CGMCC 1.3604</name>
    <dbReference type="NCBI Taxonomy" id="1218173"/>
    <lineage>
        <taxon>Bacteria</taxon>
        <taxon>Bacillati</taxon>
        <taxon>Bacillota</taxon>
        <taxon>Bacilli</taxon>
        <taxon>Bacillales</taxon>
        <taxon>Bacillaceae</taxon>
        <taxon>Alkalihalobacillus</taxon>
    </lineage>
</organism>
<evidence type="ECO:0000256" key="4">
    <source>
        <dbReference type="ARBA" id="ARBA00022692"/>
    </source>
</evidence>
<keyword evidence="5 7" id="KW-1133">Transmembrane helix</keyword>
<feature type="transmembrane region" description="Helical" evidence="7">
    <location>
        <begin position="129"/>
        <end position="149"/>
    </location>
</feature>
<feature type="transmembrane region" description="Helical" evidence="7">
    <location>
        <begin position="49"/>
        <end position="71"/>
    </location>
</feature>
<comment type="subcellular location">
    <subcellularLocation>
        <location evidence="1">Cell membrane</location>
        <topology evidence="1">Multi-pass membrane protein</topology>
    </subcellularLocation>
</comment>
<dbReference type="EMBL" id="JALP01000031">
    <property type="protein sequence ID" value="THG91995.1"/>
    <property type="molecule type" value="Genomic_DNA"/>
</dbReference>
<dbReference type="InterPro" id="IPR002528">
    <property type="entry name" value="MATE_fam"/>
</dbReference>
<dbReference type="eggNOG" id="COG0534">
    <property type="taxonomic scope" value="Bacteria"/>
</dbReference>
<dbReference type="Proteomes" id="UP000297014">
    <property type="component" value="Unassembled WGS sequence"/>
</dbReference>
<proteinExistence type="predicted"/>
<feature type="transmembrane region" description="Helical" evidence="7">
    <location>
        <begin position="349"/>
        <end position="376"/>
    </location>
</feature>
<feature type="transmembrane region" description="Helical" evidence="7">
    <location>
        <begin position="246"/>
        <end position="266"/>
    </location>
</feature>
<feature type="transmembrane region" description="Helical" evidence="7">
    <location>
        <begin position="12"/>
        <end position="37"/>
    </location>
</feature>
<dbReference type="PANTHER" id="PTHR43549:SF2">
    <property type="entry name" value="MULTIDRUG RESISTANCE PROTEIN NORM-RELATED"/>
    <property type="match status" value="1"/>
</dbReference>
<evidence type="ECO:0000256" key="2">
    <source>
        <dbReference type="ARBA" id="ARBA00022448"/>
    </source>
</evidence>
<reference evidence="8" key="1">
    <citation type="submission" date="2012-07" db="EMBL/GenBank/DDBJ databases">
        <title>A Draft Genome for Bacillus alcalophilus strain ATCC 27647.</title>
        <authorList>
            <person name="Attie O."/>
            <person name="Jayaprakash A."/>
            <person name="Sachidanandam R."/>
            <person name="Shah H."/>
            <person name="Paulsen I."/>
            <person name="Morino M."/>
            <person name="Ito M."/>
            <person name="Krulwich T."/>
        </authorList>
    </citation>
    <scope>NUCLEOTIDE SEQUENCE</scope>
    <source>
        <strain evidence="8">ATCC 27647</strain>
    </source>
</reference>
<feature type="transmembrane region" description="Helical" evidence="7">
    <location>
        <begin position="319"/>
        <end position="337"/>
    </location>
</feature>
<dbReference type="Proteomes" id="UP000002754">
    <property type="component" value="Unassembled WGS sequence"/>
</dbReference>
<keyword evidence="3" id="KW-1003">Cell membrane</keyword>